<organism evidence="2 3">
    <name type="scientific">Gordonia hydrophobica</name>
    <dbReference type="NCBI Taxonomy" id="40516"/>
    <lineage>
        <taxon>Bacteria</taxon>
        <taxon>Bacillati</taxon>
        <taxon>Actinomycetota</taxon>
        <taxon>Actinomycetes</taxon>
        <taxon>Mycobacteriales</taxon>
        <taxon>Gordoniaceae</taxon>
        <taxon>Gordonia</taxon>
    </lineage>
</organism>
<gene>
    <name evidence="2" type="ORF">RVF87_11125</name>
</gene>
<evidence type="ECO:0000313" key="3">
    <source>
        <dbReference type="Proteomes" id="UP001479933"/>
    </source>
</evidence>
<evidence type="ECO:0000256" key="1">
    <source>
        <dbReference type="SAM" id="Phobius"/>
    </source>
</evidence>
<keyword evidence="3" id="KW-1185">Reference proteome</keyword>
<dbReference type="RefSeq" id="WP_066165013.1">
    <property type="nucleotide sequence ID" value="NZ_CP136137.1"/>
</dbReference>
<feature type="transmembrane region" description="Helical" evidence="1">
    <location>
        <begin position="23"/>
        <end position="45"/>
    </location>
</feature>
<accession>A0ABZ2TVQ6</accession>
<keyword evidence="1" id="KW-0472">Membrane</keyword>
<name>A0ABZ2TVQ6_9ACTN</name>
<dbReference type="Proteomes" id="UP001479933">
    <property type="component" value="Chromosome"/>
</dbReference>
<feature type="transmembrane region" description="Helical" evidence="1">
    <location>
        <begin position="74"/>
        <end position="98"/>
    </location>
</feature>
<evidence type="ECO:0000313" key="2">
    <source>
        <dbReference type="EMBL" id="WYY05646.1"/>
    </source>
</evidence>
<proteinExistence type="predicted"/>
<reference evidence="2 3" key="1">
    <citation type="journal article" date="2023" name="Virus Evol.">
        <title>Computational host range prediction-The good, the bad, and the ugly.</title>
        <authorList>
            <person name="Howell A.A."/>
            <person name="Versoza C.J."/>
            <person name="Pfeifer S.P."/>
        </authorList>
    </citation>
    <scope>NUCLEOTIDE SEQUENCE [LARGE SCALE GENOMIC DNA]</scope>
    <source>
        <strain evidence="2 3">1610/1b</strain>
    </source>
</reference>
<sequence length="185" mass="20151">MTAPGLPTADPAAKPKRPDSIRFVVELWVGVIVLQVVAMAANWTVLRADFDRQMADVERRLDDPALMANTDVTFAIGMAVVIVILVAVAAVLMWFTFIGYTWARLILGWASAFVTVNLVFAVAALFMDTNTDSTLPESPTWAMVPTILGGVCAVGALTALMHRDSAAYCREAAAYRRSKRQNGFR</sequence>
<protein>
    <recommendedName>
        <fullName evidence="4">DUF2127 domain-containing protein</fullName>
    </recommendedName>
</protein>
<dbReference type="EMBL" id="CP136137">
    <property type="protein sequence ID" value="WYY05646.1"/>
    <property type="molecule type" value="Genomic_DNA"/>
</dbReference>
<feature type="transmembrane region" description="Helical" evidence="1">
    <location>
        <begin position="105"/>
        <end position="127"/>
    </location>
</feature>
<keyword evidence="1" id="KW-1133">Transmembrane helix</keyword>
<keyword evidence="1" id="KW-0812">Transmembrane</keyword>
<feature type="transmembrane region" description="Helical" evidence="1">
    <location>
        <begin position="139"/>
        <end position="160"/>
    </location>
</feature>
<evidence type="ECO:0008006" key="4">
    <source>
        <dbReference type="Google" id="ProtNLM"/>
    </source>
</evidence>